<dbReference type="Proteomes" id="UP000044806">
    <property type="component" value="Unassembled WGS sequence"/>
</dbReference>
<reference evidence="1 2" key="1">
    <citation type="submission" date="2015-07" db="EMBL/GenBank/DDBJ databases">
        <authorList>
            <consortium name="Pathogen Informatics"/>
        </authorList>
    </citation>
    <scope>NUCLEOTIDE SEQUENCE [LARGE SCALE GENOMIC DNA]</scope>
    <source>
        <strain evidence="1 2">A51</strain>
    </source>
</reference>
<sequence>MVDPAQISLASKVLTSSFKPIVKRSRVTPKSASRERVSLLVNP</sequence>
<accession>A0A655QC34</accession>
<organism evidence="1 2">
    <name type="scientific">Vibrio cholerae</name>
    <dbReference type="NCBI Taxonomy" id="666"/>
    <lineage>
        <taxon>Bacteria</taxon>
        <taxon>Pseudomonadati</taxon>
        <taxon>Pseudomonadota</taxon>
        <taxon>Gammaproteobacteria</taxon>
        <taxon>Vibrionales</taxon>
        <taxon>Vibrionaceae</taxon>
        <taxon>Vibrio</taxon>
    </lineage>
</organism>
<evidence type="ECO:0000313" key="2">
    <source>
        <dbReference type="Proteomes" id="UP000044806"/>
    </source>
</evidence>
<proteinExistence type="predicted"/>
<evidence type="ECO:0000313" key="1">
    <source>
        <dbReference type="EMBL" id="CSA53141.1"/>
    </source>
</evidence>
<gene>
    <name evidence="1" type="ORF">ERS013165_01800</name>
</gene>
<dbReference type="EMBL" id="CWOW01000008">
    <property type="protein sequence ID" value="CSA53141.1"/>
    <property type="molecule type" value="Genomic_DNA"/>
</dbReference>
<protein>
    <submittedName>
        <fullName evidence="1">Uncharacterized protein</fullName>
    </submittedName>
</protein>
<dbReference type="AlphaFoldDB" id="A0A655QC34"/>
<name>A0A655QC34_VIBCL</name>